<evidence type="ECO:0000313" key="2">
    <source>
        <dbReference type="Proteomes" id="UP000016930"/>
    </source>
</evidence>
<proteinExistence type="predicted"/>
<protein>
    <submittedName>
        <fullName evidence="1">Uncharacterized protein</fullName>
    </submittedName>
</protein>
<dbReference type="EMBL" id="KB445802">
    <property type="protein sequence ID" value="EMD34846.1"/>
    <property type="molecule type" value="Genomic_DNA"/>
</dbReference>
<keyword evidence="2" id="KW-1185">Reference proteome</keyword>
<name>M2R831_CERS8</name>
<gene>
    <name evidence="1" type="ORF">CERSUDRAFT_117052</name>
</gene>
<sequence>MNRLATVTAKNSKIHQHDSNIPSVSPLWKCLSMQTPVHIWMRTSRTSAIGLSTNPARCALPDEVAYALVLSLESSILRLVSPMAPNRDPQSGGSPICLASILRNDSTFVQNQQCPEASF</sequence>
<accession>M2R831</accession>
<evidence type="ECO:0000313" key="1">
    <source>
        <dbReference type="EMBL" id="EMD34846.1"/>
    </source>
</evidence>
<dbReference type="AlphaFoldDB" id="M2R831"/>
<organism evidence="1 2">
    <name type="scientific">Ceriporiopsis subvermispora (strain B)</name>
    <name type="common">White-rot fungus</name>
    <name type="synonym">Gelatoporia subvermispora</name>
    <dbReference type="NCBI Taxonomy" id="914234"/>
    <lineage>
        <taxon>Eukaryota</taxon>
        <taxon>Fungi</taxon>
        <taxon>Dikarya</taxon>
        <taxon>Basidiomycota</taxon>
        <taxon>Agaricomycotina</taxon>
        <taxon>Agaricomycetes</taxon>
        <taxon>Polyporales</taxon>
        <taxon>Gelatoporiaceae</taxon>
        <taxon>Gelatoporia</taxon>
    </lineage>
</organism>
<dbReference type="HOGENOM" id="CLU_2061216_0_0_1"/>
<dbReference type="Proteomes" id="UP000016930">
    <property type="component" value="Unassembled WGS sequence"/>
</dbReference>
<reference evidence="1 2" key="1">
    <citation type="journal article" date="2012" name="Proc. Natl. Acad. Sci. U.S.A.">
        <title>Comparative genomics of Ceriporiopsis subvermispora and Phanerochaete chrysosporium provide insight into selective ligninolysis.</title>
        <authorList>
            <person name="Fernandez-Fueyo E."/>
            <person name="Ruiz-Duenas F.J."/>
            <person name="Ferreira P."/>
            <person name="Floudas D."/>
            <person name="Hibbett D.S."/>
            <person name="Canessa P."/>
            <person name="Larrondo L.F."/>
            <person name="James T.Y."/>
            <person name="Seelenfreund D."/>
            <person name="Lobos S."/>
            <person name="Polanco R."/>
            <person name="Tello M."/>
            <person name="Honda Y."/>
            <person name="Watanabe T."/>
            <person name="Watanabe T."/>
            <person name="Ryu J.S."/>
            <person name="Kubicek C.P."/>
            <person name="Schmoll M."/>
            <person name="Gaskell J."/>
            <person name="Hammel K.E."/>
            <person name="St John F.J."/>
            <person name="Vanden Wymelenberg A."/>
            <person name="Sabat G."/>
            <person name="Splinter BonDurant S."/>
            <person name="Syed K."/>
            <person name="Yadav J.S."/>
            <person name="Doddapaneni H."/>
            <person name="Subramanian V."/>
            <person name="Lavin J.L."/>
            <person name="Oguiza J.A."/>
            <person name="Perez G."/>
            <person name="Pisabarro A.G."/>
            <person name="Ramirez L."/>
            <person name="Santoyo F."/>
            <person name="Master E."/>
            <person name="Coutinho P.M."/>
            <person name="Henrissat B."/>
            <person name="Lombard V."/>
            <person name="Magnuson J.K."/>
            <person name="Kuees U."/>
            <person name="Hori C."/>
            <person name="Igarashi K."/>
            <person name="Samejima M."/>
            <person name="Held B.W."/>
            <person name="Barry K.W."/>
            <person name="LaButti K.M."/>
            <person name="Lapidus A."/>
            <person name="Lindquist E.A."/>
            <person name="Lucas S.M."/>
            <person name="Riley R."/>
            <person name="Salamov A.A."/>
            <person name="Hoffmeister D."/>
            <person name="Schwenk D."/>
            <person name="Hadar Y."/>
            <person name="Yarden O."/>
            <person name="de Vries R.P."/>
            <person name="Wiebenga A."/>
            <person name="Stenlid J."/>
            <person name="Eastwood D."/>
            <person name="Grigoriev I.V."/>
            <person name="Berka R.M."/>
            <person name="Blanchette R.A."/>
            <person name="Kersten P."/>
            <person name="Martinez A.T."/>
            <person name="Vicuna R."/>
            <person name="Cullen D."/>
        </authorList>
    </citation>
    <scope>NUCLEOTIDE SEQUENCE [LARGE SCALE GENOMIC DNA]</scope>
    <source>
        <strain evidence="1 2">B</strain>
    </source>
</reference>